<dbReference type="PANTHER" id="PTHR42708">
    <property type="entry name" value="ATP/GTP-BINDING PROTEIN-RELATED"/>
    <property type="match status" value="1"/>
</dbReference>
<reference evidence="1" key="1">
    <citation type="submission" date="2009-01" db="EMBL/GenBank/DDBJ databases">
        <title>Complete sequence of Anaeromyxobacter dehalogenans 2CP-1.</title>
        <authorList>
            <consortium name="US DOE Joint Genome Institute"/>
            <person name="Lucas S."/>
            <person name="Copeland A."/>
            <person name="Lapidus A."/>
            <person name="Glavina del Rio T."/>
            <person name="Dalin E."/>
            <person name="Tice H."/>
            <person name="Bruce D."/>
            <person name="Goodwin L."/>
            <person name="Pitluck S."/>
            <person name="Saunders E."/>
            <person name="Brettin T."/>
            <person name="Detter J.C."/>
            <person name="Han C."/>
            <person name="Larimer F."/>
            <person name="Land M."/>
            <person name="Hauser L."/>
            <person name="Kyrpides N."/>
            <person name="Ovchinnikova G."/>
            <person name="Beliaev A.S."/>
            <person name="Richardson P."/>
        </authorList>
    </citation>
    <scope>NUCLEOTIDE SEQUENCE</scope>
    <source>
        <strain evidence="1">2CP-1</strain>
    </source>
</reference>
<dbReference type="Proteomes" id="UP000007089">
    <property type="component" value="Chromosome"/>
</dbReference>
<name>B8JCS4_ANAD2</name>
<protein>
    <submittedName>
        <fullName evidence="1">MglA protein</fullName>
    </submittedName>
</protein>
<organism evidence="1 2">
    <name type="scientific">Anaeromyxobacter dehalogenans (strain ATCC BAA-258 / DSM 21875 / 2CP-1)</name>
    <dbReference type="NCBI Taxonomy" id="455488"/>
    <lineage>
        <taxon>Bacteria</taxon>
        <taxon>Pseudomonadati</taxon>
        <taxon>Myxococcota</taxon>
        <taxon>Myxococcia</taxon>
        <taxon>Myxococcales</taxon>
        <taxon>Cystobacterineae</taxon>
        <taxon>Anaeromyxobacteraceae</taxon>
        <taxon>Anaeromyxobacter</taxon>
    </lineage>
</organism>
<keyword evidence="2" id="KW-1185">Reference proteome</keyword>
<gene>
    <name evidence="1" type="ordered locus">A2cp1_4477</name>
</gene>
<dbReference type="PANTHER" id="PTHR42708:SF1">
    <property type="entry name" value="GLIDING MOTILITY PROTEIN MGLA"/>
    <property type="match status" value="1"/>
</dbReference>
<dbReference type="SUPFAM" id="SSF52540">
    <property type="entry name" value="P-loop containing nucleoside triphosphate hydrolases"/>
    <property type="match status" value="1"/>
</dbReference>
<proteinExistence type="predicted"/>
<dbReference type="CDD" id="cd00882">
    <property type="entry name" value="Ras_like_GTPase"/>
    <property type="match status" value="1"/>
</dbReference>
<dbReference type="RefSeq" id="WP_015935473.1">
    <property type="nucleotide sequence ID" value="NC_011891.1"/>
</dbReference>
<evidence type="ECO:0000313" key="1">
    <source>
        <dbReference type="EMBL" id="ACL67794.1"/>
    </source>
</evidence>
<dbReference type="Gene3D" id="3.40.50.300">
    <property type="entry name" value="P-loop containing nucleotide triphosphate hydrolases"/>
    <property type="match status" value="1"/>
</dbReference>
<sequence>MVQFNQDSREIAVKVVYYGPALSGKTTNLQSLFQKIDPKVRGRLMTLDTKDDRTLFFDMMPVFFRTRAGVKVKLKLYTVPGQVMHESTRRIVLQGTDAVAFVADSRRSEAGSTLAYWNNMLANLEANGLDYRTLPIVVQLNKRDLPDARADHELDDLRRVIQPPFVPATAIRGDGVVETLYLVLQRCYRSLDRAFGLEAVWQIPEKEFLGQIFSHVDLRGARLPPEATVP</sequence>
<dbReference type="InterPro" id="IPR027417">
    <property type="entry name" value="P-loop_NTPase"/>
</dbReference>
<dbReference type="EMBL" id="CP001359">
    <property type="protein sequence ID" value="ACL67794.1"/>
    <property type="molecule type" value="Genomic_DNA"/>
</dbReference>
<dbReference type="AlphaFoldDB" id="B8JCS4"/>
<dbReference type="InterPro" id="IPR052705">
    <property type="entry name" value="Gliding_Motility_GTPase"/>
</dbReference>
<accession>B8JCS4</accession>
<dbReference type="KEGG" id="acp:A2cp1_4477"/>
<dbReference type="HOGENOM" id="CLU_077110_0_0_7"/>
<evidence type="ECO:0000313" key="2">
    <source>
        <dbReference type="Proteomes" id="UP000007089"/>
    </source>
</evidence>